<keyword evidence="14" id="KW-0675">Receptor</keyword>
<evidence type="ECO:0000256" key="7">
    <source>
        <dbReference type="ARBA" id="ARBA00022741"/>
    </source>
</evidence>
<evidence type="ECO:0000256" key="14">
    <source>
        <dbReference type="ARBA" id="ARBA00023170"/>
    </source>
</evidence>
<protein>
    <recommendedName>
        <fullName evidence="2">receptor protein-tyrosine kinase</fullName>
        <ecNumber evidence="2">2.7.10.1</ecNumber>
    </recommendedName>
</protein>
<keyword evidence="7" id="KW-0547">Nucleotide-binding</keyword>
<dbReference type="GO" id="GO:0004714">
    <property type="term" value="F:transmembrane receptor protein tyrosine kinase activity"/>
    <property type="evidence" value="ECO:0007669"/>
    <property type="project" value="UniProtKB-EC"/>
</dbReference>
<accession>A2EM85</accession>
<evidence type="ECO:0000256" key="8">
    <source>
        <dbReference type="ARBA" id="ARBA00022777"/>
    </source>
</evidence>
<keyword evidence="8" id="KW-0418">Kinase</keyword>
<keyword evidence="6" id="KW-0732">Signal</keyword>
<dbReference type="GO" id="GO:0005524">
    <property type="term" value="F:ATP binding"/>
    <property type="evidence" value="ECO:0007669"/>
    <property type="project" value="UniProtKB-KW"/>
</dbReference>
<evidence type="ECO:0000256" key="2">
    <source>
        <dbReference type="ARBA" id="ARBA00011902"/>
    </source>
</evidence>
<keyword evidence="19" id="KW-1185">Reference proteome</keyword>
<sequence>MVAAGAGSGERVCGGDGGSLIGYSSDQDYIAYNNHANRTTGGTQTSGGIFGCETLLKGCGISGRFGIGGSGNNEKDHGPSGGGGYYGGGGVIWAGSAGGGSSFISGYEGCDAIYENSTENHIYHTGRPLHYSGKYFTDAIMIDGQSSMPSTDLKRYEIGHTGDGYALITYIGSNLIYSCLINTYFLNYFLLSNFYILIS</sequence>
<evidence type="ECO:0000313" key="18">
    <source>
        <dbReference type="EMBL" id="EAY06197.1"/>
    </source>
</evidence>
<evidence type="ECO:0000259" key="17">
    <source>
        <dbReference type="Pfam" id="PF12810"/>
    </source>
</evidence>
<keyword evidence="11 16" id="KW-0472">Membrane</keyword>
<keyword evidence="13" id="KW-1015">Disulfide bond</keyword>
<evidence type="ECO:0000256" key="6">
    <source>
        <dbReference type="ARBA" id="ARBA00022729"/>
    </source>
</evidence>
<keyword evidence="15" id="KW-0325">Glycoprotein</keyword>
<dbReference type="InterPro" id="IPR055163">
    <property type="entry name" value="ALK/LTK-like_GRD"/>
</dbReference>
<proteinExistence type="predicted"/>
<evidence type="ECO:0000256" key="4">
    <source>
        <dbReference type="ARBA" id="ARBA00022679"/>
    </source>
</evidence>
<dbReference type="EMBL" id="DS113429">
    <property type="protein sequence ID" value="EAY06197.1"/>
    <property type="molecule type" value="Genomic_DNA"/>
</dbReference>
<evidence type="ECO:0000256" key="9">
    <source>
        <dbReference type="ARBA" id="ARBA00022840"/>
    </source>
</evidence>
<reference evidence="18" key="2">
    <citation type="journal article" date="2007" name="Science">
        <title>Draft genome sequence of the sexually transmitted pathogen Trichomonas vaginalis.</title>
        <authorList>
            <person name="Carlton J.M."/>
            <person name="Hirt R.P."/>
            <person name="Silva J.C."/>
            <person name="Delcher A.L."/>
            <person name="Schatz M."/>
            <person name="Zhao Q."/>
            <person name="Wortman J.R."/>
            <person name="Bidwell S.L."/>
            <person name="Alsmark U.C.M."/>
            <person name="Besteiro S."/>
            <person name="Sicheritz-Ponten T."/>
            <person name="Noel C.J."/>
            <person name="Dacks J.B."/>
            <person name="Foster P.G."/>
            <person name="Simillion C."/>
            <person name="Van de Peer Y."/>
            <person name="Miranda-Saavedra D."/>
            <person name="Barton G.J."/>
            <person name="Westrop G.D."/>
            <person name="Mueller S."/>
            <person name="Dessi D."/>
            <person name="Fiori P.L."/>
            <person name="Ren Q."/>
            <person name="Paulsen I."/>
            <person name="Zhang H."/>
            <person name="Bastida-Corcuera F.D."/>
            <person name="Simoes-Barbosa A."/>
            <person name="Brown M.T."/>
            <person name="Hayes R.D."/>
            <person name="Mukherjee M."/>
            <person name="Okumura C.Y."/>
            <person name="Schneider R."/>
            <person name="Smith A.J."/>
            <person name="Vanacova S."/>
            <person name="Villalvazo M."/>
            <person name="Haas B.J."/>
            <person name="Pertea M."/>
            <person name="Feldblyum T.V."/>
            <person name="Utterback T.R."/>
            <person name="Shu C.L."/>
            <person name="Osoegawa K."/>
            <person name="de Jong P.J."/>
            <person name="Hrdy I."/>
            <person name="Horvathova L."/>
            <person name="Zubacova Z."/>
            <person name="Dolezal P."/>
            <person name="Malik S.B."/>
            <person name="Logsdon J.M. Jr."/>
            <person name="Henze K."/>
            <person name="Gupta A."/>
            <person name="Wang C.C."/>
            <person name="Dunne R.L."/>
            <person name="Upcroft J.A."/>
            <person name="Upcroft P."/>
            <person name="White O."/>
            <person name="Salzberg S.L."/>
            <person name="Tang P."/>
            <person name="Chiu C.-H."/>
            <person name="Lee Y.-S."/>
            <person name="Embley T.M."/>
            <person name="Coombs G.H."/>
            <person name="Mottram J.C."/>
            <person name="Tachezy J."/>
            <person name="Fraser-Liggett C.M."/>
            <person name="Johnson P.J."/>
        </authorList>
    </citation>
    <scope>NUCLEOTIDE SEQUENCE [LARGE SCALE GENOMIC DNA]</scope>
    <source>
        <strain evidence="18">G3</strain>
    </source>
</reference>
<evidence type="ECO:0000256" key="10">
    <source>
        <dbReference type="ARBA" id="ARBA00022989"/>
    </source>
</evidence>
<keyword evidence="4" id="KW-0808">Transferase</keyword>
<evidence type="ECO:0000256" key="16">
    <source>
        <dbReference type="SAM" id="Phobius"/>
    </source>
</evidence>
<keyword evidence="3" id="KW-1003">Cell membrane</keyword>
<evidence type="ECO:0000256" key="5">
    <source>
        <dbReference type="ARBA" id="ARBA00022692"/>
    </source>
</evidence>
<dbReference type="VEuPathDB" id="TrichDB:TVAGG3_0946540"/>
<evidence type="ECO:0000256" key="3">
    <source>
        <dbReference type="ARBA" id="ARBA00022475"/>
    </source>
</evidence>
<comment type="subcellular location">
    <subcellularLocation>
        <location evidence="1">Cell membrane</location>
        <topology evidence="1">Single-pass type I membrane protein</topology>
    </subcellularLocation>
</comment>
<dbReference type="AlphaFoldDB" id="A2EM85"/>
<dbReference type="EC" id="2.7.10.1" evidence="2"/>
<keyword evidence="12" id="KW-0829">Tyrosine-protein kinase</keyword>
<evidence type="ECO:0000256" key="15">
    <source>
        <dbReference type="ARBA" id="ARBA00023180"/>
    </source>
</evidence>
<feature type="domain" description="ALK/LTK-like glycine-rich" evidence="17">
    <location>
        <begin position="1"/>
        <end position="171"/>
    </location>
</feature>
<keyword evidence="5 16" id="KW-0812">Transmembrane</keyword>
<keyword evidence="10 16" id="KW-1133">Transmembrane helix</keyword>
<evidence type="ECO:0000256" key="11">
    <source>
        <dbReference type="ARBA" id="ARBA00023136"/>
    </source>
</evidence>
<evidence type="ECO:0000313" key="19">
    <source>
        <dbReference type="Proteomes" id="UP000001542"/>
    </source>
</evidence>
<organism evidence="18 19">
    <name type="scientific">Trichomonas vaginalis (strain ATCC PRA-98 / G3)</name>
    <dbReference type="NCBI Taxonomy" id="412133"/>
    <lineage>
        <taxon>Eukaryota</taxon>
        <taxon>Metamonada</taxon>
        <taxon>Parabasalia</taxon>
        <taxon>Trichomonadida</taxon>
        <taxon>Trichomonadidae</taxon>
        <taxon>Trichomonas</taxon>
    </lineage>
</organism>
<evidence type="ECO:0000256" key="12">
    <source>
        <dbReference type="ARBA" id="ARBA00023137"/>
    </source>
</evidence>
<dbReference type="InParanoid" id="A2EM85"/>
<dbReference type="Pfam" id="PF12810">
    <property type="entry name" value="ALK_LTK_GRD"/>
    <property type="match status" value="1"/>
</dbReference>
<evidence type="ECO:0000256" key="1">
    <source>
        <dbReference type="ARBA" id="ARBA00004251"/>
    </source>
</evidence>
<reference evidence="18" key="1">
    <citation type="submission" date="2006-10" db="EMBL/GenBank/DDBJ databases">
        <authorList>
            <person name="Amadeo P."/>
            <person name="Zhao Q."/>
            <person name="Wortman J."/>
            <person name="Fraser-Liggett C."/>
            <person name="Carlton J."/>
        </authorList>
    </citation>
    <scope>NUCLEOTIDE SEQUENCE</scope>
    <source>
        <strain evidence="18">G3</strain>
    </source>
</reference>
<name>A2EM85_TRIV3</name>
<dbReference type="Proteomes" id="UP000001542">
    <property type="component" value="Unassembled WGS sequence"/>
</dbReference>
<evidence type="ECO:0000256" key="13">
    <source>
        <dbReference type="ARBA" id="ARBA00023157"/>
    </source>
</evidence>
<dbReference type="VEuPathDB" id="TrichDB:TVAG_470400"/>
<feature type="transmembrane region" description="Helical" evidence="16">
    <location>
        <begin position="175"/>
        <end position="198"/>
    </location>
</feature>
<keyword evidence="9" id="KW-0067">ATP-binding</keyword>
<dbReference type="GO" id="GO:0005886">
    <property type="term" value="C:plasma membrane"/>
    <property type="evidence" value="ECO:0007669"/>
    <property type="project" value="UniProtKB-SubCell"/>
</dbReference>
<gene>
    <name evidence="18" type="ORF">TVAG_470400</name>
</gene>